<gene>
    <name evidence="6" type="ORF">BCL67_101195</name>
</gene>
<dbReference type="GO" id="GO:0008761">
    <property type="term" value="F:UDP-N-acetylglucosamine 2-epimerase activity"/>
    <property type="evidence" value="ECO:0007669"/>
    <property type="project" value="UniProtKB-EC"/>
</dbReference>
<comment type="similarity">
    <text evidence="2 4">Belongs to the UDP-N-acetylglucosamine 2-epimerase family.</text>
</comment>
<evidence type="ECO:0000259" key="5">
    <source>
        <dbReference type="Pfam" id="PF02350"/>
    </source>
</evidence>
<evidence type="ECO:0000313" key="6">
    <source>
        <dbReference type="EMBL" id="PRZ18887.1"/>
    </source>
</evidence>
<reference evidence="6 7" key="1">
    <citation type="submission" date="2018-03" db="EMBL/GenBank/DDBJ databases">
        <title>Comparative analysis of microorganisms from saline springs in Andes Mountain Range, Colombia.</title>
        <authorList>
            <person name="Rubin E."/>
        </authorList>
    </citation>
    <scope>NUCLEOTIDE SEQUENCE [LARGE SCALE GENOMIC DNA]</scope>
    <source>
        <strain evidence="6 7">CG 35</strain>
    </source>
</reference>
<organism evidence="6 7">
    <name type="scientific">Nesterenkonia sandarakina</name>
    <dbReference type="NCBI Taxonomy" id="272918"/>
    <lineage>
        <taxon>Bacteria</taxon>
        <taxon>Bacillati</taxon>
        <taxon>Actinomycetota</taxon>
        <taxon>Actinomycetes</taxon>
        <taxon>Micrococcales</taxon>
        <taxon>Micrococcaceae</taxon>
        <taxon>Nesterenkonia</taxon>
    </lineage>
</organism>
<dbReference type="InterPro" id="IPR003331">
    <property type="entry name" value="UDP_GlcNAc_Epimerase_2_dom"/>
</dbReference>
<keyword evidence="7" id="KW-1185">Reference proteome</keyword>
<evidence type="ECO:0000313" key="7">
    <source>
        <dbReference type="Proteomes" id="UP000238217"/>
    </source>
</evidence>
<evidence type="ECO:0000256" key="3">
    <source>
        <dbReference type="ARBA" id="ARBA00038858"/>
    </source>
</evidence>
<proteinExistence type="inferred from homology"/>
<dbReference type="InterPro" id="IPR029767">
    <property type="entry name" value="WecB-like"/>
</dbReference>
<dbReference type="Proteomes" id="UP000238217">
    <property type="component" value="Unassembled WGS sequence"/>
</dbReference>
<dbReference type="AlphaFoldDB" id="A0A2T0YT01"/>
<dbReference type="PANTHER" id="PTHR43174:SF2">
    <property type="entry name" value="UDP-N-ACETYLGLUCOSAMINE 2-EPIMERASE"/>
    <property type="match status" value="1"/>
</dbReference>
<name>A0A2T0YT01_9MICC</name>
<protein>
    <recommendedName>
        <fullName evidence="3">UDP-N-acetylglucosamine 2-epimerase (non-hydrolyzing)</fullName>
        <ecNumber evidence="3">5.1.3.14</ecNumber>
    </recommendedName>
</protein>
<dbReference type="OrthoDB" id="9803238at2"/>
<keyword evidence="1 4" id="KW-0413">Isomerase</keyword>
<evidence type="ECO:0000256" key="2">
    <source>
        <dbReference type="ARBA" id="ARBA00038209"/>
    </source>
</evidence>
<dbReference type="Gene3D" id="3.40.50.2000">
    <property type="entry name" value="Glycogen Phosphorylase B"/>
    <property type="match status" value="2"/>
</dbReference>
<dbReference type="NCBIfam" id="TIGR00236">
    <property type="entry name" value="wecB"/>
    <property type="match status" value="1"/>
</dbReference>
<dbReference type="RefSeq" id="WP_106121604.1">
    <property type="nucleotide sequence ID" value="NZ_PVTY01000001.1"/>
</dbReference>
<sequence length="390" mass="41870">MKRIMPIYGTRPEAIKMAPIVKALQASDLFECEVTVTGQHREMLDQVNELFGIEPDHDLNIIQPRQTLNGVLTRTVTGLDAIFAQHKPDAVVVQGDTTTTTAGAMAAFYSGIPVIHAEAGLRSFNLYSPFPEEANRKMTSQITALHLAPTSQSRDNLLREALPAQDIVVTGNTVIDALLEVASKHVPFSDAQLEDAAASGREVLLVTTHRRENQGSAMEGVGRALARLAERYPEKLIVLPAHRNPVVREAILPALAGHENVIVTEPLPYGEFTRLMNLATVVLTDSGGVQEEAPSLGKPVLVMRENTERPEAVDAGTVRLIGTAEDRVVEEVATLFDDPSAYAAMANAVNPYGDGHAAKRTVAAIAAMFGLGDRLADFHPLPGLAESSGA</sequence>
<dbReference type="EMBL" id="PVTY01000001">
    <property type="protein sequence ID" value="PRZ18887.1"/>
    <property type="molecule type" value="Genomic_DNA"/>
</dbReference>
<dbReference type="PANTHER" id="PTHR43174">
    <property type="entry name" value="UDP-N-ACETYLGLUCOSAMINE 2-EPIMERASE"/>
    <property type="match status" value="1"/>
</dbReference>
<accession>A0A2T0YT01</accession>
<dbReference type="Pfam" id="PF02350">
    <property type="entry name" value="Epimerase_2"/>
    <property type="match status" value="1"/>
</dbReference>
<comment type="caution">
    <text evidence="6">The sequence shown here is derived from an EMBL/GenBank/DDBJ whole genome shotgun (WGS) entry which is preliminary data.</text>
</comment>
<evidence type="ECO:0000256" key="1">
    <source>
        <dbReference type="ARBA" id="ARBA00023235"/>
    </source>
</evidence>
<dbReference type="CDD" id="cd03786">
    <property type="entry name" value="GTB_UDP-GlcNAc_2-Epimerase"/>
    <property type="match status" value="1"/>
</dbReference>
<dbReference type="EC" id="5.1.3.14" evidence="3"/>
<feature type="domain" description="UDP-N-acetylglucosamine 2-epimerase" evidence="5">
    <location>
        <begin position="22"/>
        <end position="365"/>
    </location>
</feature>
<dbReference type="SUPFAM" id="SSF53756">
    <property type="entry name" value="UDP-Glycosyltransferase/glycogen phosphorylase"/>
    <property type="match status" value="1"/>
</dbReference>
<evidence type="ECO:0000256" key="4">
    <source>
        <dbReference type="RuleBase" id="RU003513"/>
    </source>
</evidence>